<evidence type="ECO:0000256" key="2">
    <source>
        <dbReference type="ARBA" id="ARBA00022448"/>
    </source>
</evidence>
<keyword evidence="4 6" id="KW-0811">Translocation</keyword>
<comment type="subunit">
    <text evidence="6">Homotetramer, a dimer of dimers. One homotetramer interacts with 1 SecA dimer.</text>
</comment>
<proteinExistence type="inferred from homology"/>
<dbReference type="Gene3D" id="3.10.420.10">
    <property type="entry name" value="SecB-like"/>
    <property type="match status" value="1"/>
</dbReference>
<dbReference type="RefSeq" id="WP_169558971.1">
    <property type="nucleotide sequence ID" value="NZ_BSNF01000001.1"/>
</dbReference>
<dbReference type="InterPro" id="IPR003708">
    <property type="entry name" value="SecB"/>
</dbReference>
<evidence type="ECO:0000256" key="3">
    <source>
        <dbReference type="ARBA" id="ARBA00022927"/>
    </source>
</evidence>
<dbReference type="EMBL" id="BSNF01000001">
    <property type="protein sequence ID" value="GLQ04932.1"/>
    <property type="molecule type" value="Genomic_DNA"/>
</dbReference>
<evidence type="ECO:0000313" key="8">
    <source>
        <dbReference type="Proteomes" id="UP001161409"/>
    </source>
</evidence>
<reference evidence="7" key="2">
    <citation type="submission" date="2023-01" db="EMBL/GenBank/DDBJ databases">
        <title>Draft genome sequence of Sneathiella chinensis strain NBRC 103408.</title>
        <authorList>
            <person name="Sun Q."/>
            <person name="Mori K."/>
        </authorList>
    </citation>
    <scope>NUCLEOTIDE SEQUENCE</scope>
    <source>
        <strain evidence="7">NBRC 103408</strain>
    </source>
</reference>
<dbReference type="NCBIfam" id="NF004392">
    <property type="entry name" value="PRK05751.1-3"/>
    <property type="match status" value="1"/>
</dbReference>
<evidence type="ECO:0000256" key="1">
    <source>
        <dbReference type="ARBA" id="ARBA00009990"/>
    </source>
</evidence>
<keyword evidence="3 6" id="KW-0653">Protein transport</keyword>
<reference evidence="7" key="1">
    <citation type="journal article" date="2014" name="Int. J. Syst. Evol. Microbiol.">
        <title>Complete genome of a new Firmicutes species belonging to the dominant human colonic microbiota ('Ruminococcus bicirculans') reveals two chromosomes and a selective capacity to utilize plant glucans.</title>
        <authorList>
            <consortium name="NISC Comparative Sequencing Program"/>
            <person name="Wegmann U."/>
            <person name="Louis P."/>
            <person name="Goesmann A."/>
            <person name="Henrissat B."/>
            <person name="Duncan S.H."/>
            <person name="Flint H.J."/>
        </authorList>
    </citation>
    <scope>NUCLEOTIDE SEQUENCE</scope>
    <source>
        <strain evidence="7">NBRC 103408</strain>
    </source>
</reference>
<gene>
    <name evidence="6 7" type="primary">secB</name>
    <name evidence="7" type="ORF">GCM10007924_01530</name>
</gene>
<dbReference type="PANTHER" id="PTHR36918">
    <property type="match status" value="1"/>
</dbReference>
<keyword evidence="8" id="KW-1185">Reference proteome</keyword>
<sequence>MSENEAGAGTPNAAEANEGPMLSIITQYIKDLSVENPNAPKSLNPELPAPTVELGVNVQAKALTPENFEVELRIQAKAKHGEETAFIVELVYGGLFLLKNFPQDAMEMMCMIECPRILFPFARRVISDSTRDAGFSPLQLDPIDFAGLFANHKATQGQAGNA</sequence>
<organism evidence="7 8">
    <name type="scientific">Sneathiella chinensis</name>
    <dbReference type="NCBI Taxonomy" id="349750"/>
    <lineage>
        <taxon>Bacteria</taxon>
        <taxon>Pseudomonadati</taxon>
        <taxon>Pseudomonadota</taxon>
        <taxon>Alphaproteobacteria</taxon>
        <taxon>Sneathiellales</taxon>
        <taxon>Sneathiellaceae</taxon>
        <taxon>Sneathiella</taxon>
    </lineage>
</organism>
<dbReference type="PRINTS" id="PR01594">
    <property type="entry name" value="SECBCHAPRONE"/>
</dbReference>
<keyword evidence="6" id="KW-0963">Cytoplasm</keyword>
<dbReference type="PANTHER" id="PTHR36918:SF1">
    <property type="entry name" value="PROTEIN-EXPORT PROTEIN SECB"/>
    <property type="match status" value="1"/>
</dbReference>
<comment type="caution">
    <text evidence="7">The sequence shown here is derived from an EMBL/GenBank/DDBJ whole genome shotgun (WGS) entry which is preliminary data.</text>
</comment>
<accession>A0ABQ5U0S2</accession>
<evidence type="ECO:0000313" key="7">
    <source>
        <dbReference type="EMBL" id="GLQ04932.1"/>
    </source>
</evidence>
<dbReference type="InterPro" id="IPR035958">
    <property type="entry name" value="SecB-like_sf"/>
</dbReference>
<evidence type="ECO:0000256" key="4">
    <source>
        <dbReference type="ARBA" id="ARBA00023010"/>
    </source>
</evidence>
<keyword evidence="2 6" id="KW-0813">Transport</keyword>
<evidence type="ECO:0000256" key="5">
    <source>
        <dbReference type="ARBA" id="ARBA00023186"/>
    </source>
</evidence>
<comment type="function">
    <text evidence="6">One of the proteins required for the normal export of preproteins out of the cell cytoplasm. It is a molecular chaperone that binds to a subset of precursor proteins, maintaining them in a translocation-competent state. It also specifically binds to its receptor SecA.</text>
</comment>
<evidence type="ECO:0000256" key="6">
    <source>
        <dbReference type="HAMAP-Rule" id="MF_00821"/>
    </source>
</evidence>
<dbReference type="HAMAP" id="MF_00821">
    <property type="entry name" value="SecB"/>
    <property type="match status" value="1"/>
</dbReference>
<comment type="similarity">
    <text evidence="1 6">Belongs to the SecB family.</text>
</comment>
<comment type="subcellular location">
    <subcellularLocation>
        <location evidence="6">Cytoplasm</location>
    </subcellularLocation>
</comment>
<dbReference type="NCBIfam" id="TIGR00809">
    <property type="entry name" value="secB"/>
    <property type="match status" value="1"/>
</dbReference>
<protein>
    <recommendedName>
        <fullName evidence="6">Protein-export protein SecB</fullName>
    </recommendedName>
</protein>
<name>A0ABQ5U0S2_9PROT</name>
<dbReference type="SUPFAM" id="SSF54611">
    <property type="entry name" value="SecB-like"/>
    <property type="match status" value="1"/>
</dbReference>
<dbReference type="Pfam" id="PF02556">
    <property type="entry name" value="SecB"/>
    <property type="match status" value="1"/>
</dbReference>
<dbReference type="Proteomes" id="UP001161409">
    <property type="component" value="Unassembled WGS sequence"/>
</dbReference>
<keyword evidence="5 6" id="KW-0143">Chaperone</keyword>